<evidence type="ECO:0000256" key="3">
    <source>
        <dbReference type="PROSITE-ProRule" id="PRU00339"/>
    </source>
</evidence>
<comment type="caution">
    <text evidence="6">The sequence shown here is derived from an EMBL/GenBank/DDBJ whole genome shotgun (WGS) entry which is preliminary data.</text>
</comment>
<evidence type="ECO:0000256" key="4">
    <source>
        <dbReference type="SAM" id="SignalP"/>
    </source>
</evidence>
<dbReference type="PROSITE" id="PS50005">
    <property type="entry name" value="TPR"/>
    <property type="match status" value="4"/>
</dbReference>
<dbReference type="InterPro" id="IPR011990">
    <property type="entry name" value="TPR-like_helical_dom_sf"/>
</dbReference>
<dbReference type="Gene3D" id="1.25.40.10">
    <property type="entry name" value="Tetratricopeptide repeat domain"/>
    <property type="match status" value="6"/>
</dbReference>
<evidence type="ECO:0000256" key="2">
    <source>
        <dbReference type="ARBA" id="ARBA00022803"/>
    </source>
</evidence>
<reference evidence="7" key="1">
    <citation type="journal article" date="2019" name="Int. J. Syst. Evol. Microbiol.">
        <title>The Global Catalogue of Microorganisms (GCM) 10K type strain sequencing project: providing services to taxonomists for standard genome sequencing and annotation.</title>
        <authorList>
            <consortium name="The Broad Institute Genomics Platform"/>
            <consortium name="The Broad Institute Genome Sequencing Center for Infectious Disease"/>
            <person name="Wu L."/>
            <person name="Ma J."/>
        </authorList>
    </citation>
    <scope>NUCLEOTIDE SEQUENCE [LARGE SCALE GENOMIC DNA]</scope>
    <source>
        <strain evidence="7">JCM 17066</strain>
    </source>
</reference>
<dbReference type="InterPro" id="IPR019734">
    <property type="entry name" value="TPR_rpt"/>
</dbReference>
<dbReference type="InterPro" id="IPR025137">
    <property type="entry name" value="NfrA_C"/>
</dbReference>
<gene>
    <name evidence="6" type="ORF">ACFPM8_01585</name>
</gene>
<dbReference type="RefSeq" id="WP_378994268.1">
    <property type="nucleotide sequence ID" value="NZ_JBHSMT010000005.1"/>
</dbReference>
<feature type="repeat" description="TPR" evidence="3">
    <location>
        <begin position="625"/>
        <end position="658"/>
    </location>
</feature>
<feature type="repeat" description="TPR" evidence="3">
    <location>
        <begin position="553"/>
        <end position="586"/>
    </location>
</feature>
<evidence type="ECO:0000313" key="6">
    <source>
        <dbReference type="EMBL" id="MFC5472640.1"/>
    </source>
</evidence>
<keyword evidence="2 3" id="KW-0802">TPR repeat</keyword>
<sequence>MIKKKRKQNPLAMRPEPLCAFAIAVALSAGIVPANANDGEPGMAAASTATTRAEENWFESKFRTFRTYPHLDRAYRLMDQNRLADAKAELEQYLAIDPRDDNVRITYVILLHRMKDFGAVVSQSEIVLRAQPNRAVARIYRGLALQSLNRLNEAFADFQKVASDPQASKENRVFAARSAYATALKRGAQNDQLTALDQLATMAPDFDIHMRRGDLLAALGRAAEAEAAYHDALNLDAAANAQRARVYRALGELAKKSGDLAAERKNLALALELDARNPALMRELADAAYLAKDYPQAIAWMRQYLAVATPKAADHEFLANLLIAQKDDNGALVELTRAVELSTKKEDLSRLYLNLGQLYARIGKYPQAAAAFRHANQAVETPQARNSLEQTRLLEHKEQTELTLRKLQQTMQQSPSSGAALQLGRYYAKLGYDDLALPYLEQASRDSTASDLHLDLYKRYAARNDSKNAMRHLEIAARNHAPELEWKLGTIYAASGDTAKAIEHLEQAVRQPLSAEHRRTADQQLGYLYGAQHKLQQEAAAFRNAIDAGLGGAQIHLDLGQTLFQLGLWNEARQQFSAALEIQRTPLALVYIARSYDELKQPGLATEYLRLALEQIDRLPAPERKSLYDELGYLYMQQKQYPEAEAAWKQSLALQDDPVITLRVGIAQSLQNRPADALATEQSIPAGKLPQELEAAREDELALDYQKTGQQEPAMAALLRANALQPSTERAYRIGAAYLANNQADAALPYLEQAYQQQPASHQYAESLIYAYNRKGRYTDATRLFEQTLADDPEHAGMRQDIAYAYLHSDDSVNAERWFKQAIDYRYSTIVEQPGTMDEDLYRLRSELGNLNKTFEVGLYQSYRANNHAANTSFSPSPGSINGGLIPSQGGLEALYKLPGAGVNGDWTWQLFSRMLWSNEPGSVAILGKSLQGGLGARVKPFSTLDFYVGLERLVKIGNQAQDDWLLRSSIGWSDGYGLKPNQASWNMTTVYGDFGYFFRNGGTESVYGEARQGRTFNVANKLLITPHLVIDGRHQWPDPFDTSYFEGGVGVSFKYLFNETRYEATRSNIDFNIQYKHGISPRRGDGWVFTLGARF</sequence>
<dbReference type="InterPro" id="IPR051012">
    <property type="entry name" value="CellSynth/LPSAsmb/PSIAsmb"/>
</dbReference>
<keyword evidence="4" id="KW-0732">Signal</keyword>
<dbReference type="SMART" id="SM00028">
    <property type="entry name" value="TPR"/>
    <property type="match status" value="12"/>
</dbReference>
<feature type="signal peptide" evidence="4">
    <location>
        <begin position="1"/>
        <end position="36"/>
    </location>
</feature>
<accession>A0ABW0M3L3</accession>
<organism evidence="6 7">
    <name type="scientific">Paraherbaspirillum soli</name>
    <dbReference type="NCBI Taxonomy" id="631222"/>
    <lineage>
        <taxon>Bacteria</taxon>
        <taxon>Pseudomonadati</taxon>
        <taxon>Pseudomonadota</taxon>
        <taxon>Betaproteobacteria</taxon>
        <taxon>Burkholderiales</taxon>
        <taxon>Oxalobacteraceae</taxon>
        <taxon>Paraherbaspirillum</taxon>
    </lineage>
</organism>
<evidence type="ECO:0000259" key="5">
    <source>
        <dbReference type="Pfam" id="PF13283"/>
    </source>
</evidence>
<dbReference type="EMBL" id="JBHSMT010000005">
    <property type="protein sequence ID" value="MFC5472640.1"/>
    <property type="molecule type" value="Genomic_DNA"/>
</dbReference>
<feature type="domain" description="Bacteriophage N4 adsorption protein A C-terminal" evidence="5">
    <location>
        <begin position="928"/>
        <end position="1088"/>
    </location>
</feature>
<dbReference type="PANTHER" id="PTHR45586">
    <property type="entry name" value="TPR REPEAT-CONTAINING PROTEIN PA4667"/>
    <property type="match status" value="1"/>
</dbReference>
<dbReference type="Pfam" id="PF13181">
    <property type="entry name" value="TPR_8"/>
    <property type="match status" value="2"/>
</dbReference>
<feature type="chain" id="PRO_5047461230" evidence="4">
    <location>
        <begin position="37"/>
        <end position="1096"/>
    </location>
</feature>
<dbReference type="Pfam" id="PF13432">
    <property type="entry name" value="TPR_16"/>
    <property type="match status" value="2"/>
</dbReference>
<evidence type="ECO:0000313" key="7">
    <source>
        <dbReference type="Proteomes" id="UP001596045"/>
    </source>
</evidence>
<dbReference type="Pfam" id="PF13283">
    <property type="entry name" value="NfrA_C"/>
    <property type="match status" value="1"/>
</dbReference>
<keyword evidence="1" id="KW-0677">Repeat</keyword>
<dbReference type="PANTHER" id="PTHR45586:SF1">
    <property type="entry name" value="LIPOPOLYSACCHARIDE ASSEMBLY PROTEIN B"/>
    <property type="match status" value="1"/>
</dbReference>
<dbReference type="Proteomes" id="UP001596045">
    <property type="component" value="Unassembled WGS sequence"/>
</dbReference>
<feature type="repeat" description="TPR" evidence="3">
    <location>
        <begin position="349"/>
        <end position="382"/>
    </location>
</feature>
<name>A0ABW0M3L3_9BURK</name>
<evidence type="ECO:0000256" key="1">
    <source>
        <dbReference type="ARBA" id="ARBA00022737"/>
    </source>
</evidence>
<protein>
    <submittedName>
        <fullName evidence="6">Tetratricopeptide repeat protein</fullName>
    </submittedName>
</protein>
<dbReference type="SUPFAM" id="SSF48452">
    <property type="entry name" value="TPR-like"/>
    <property type="match status" value="4"/>
</dbReference>
<proteinExistence type="predicted"/>
<keyword evidence="7" id="KW-1185">Reference proteome</keyword>
<feature type="repeat" description="TPR" evidence="3">
    <location>
        <begin position="728"/>
        <end position="761"/>
    </location>
</feature>